<dbReference type="SUPFAM" id="SSF46774">
    <property type="entry name" value="ARID-like"/>
    <property type="match status" value="1"/>
</dbReference>
<dbReference type="CDD" id="cd16869">
    <property type="entry name" value="ARID_ARID5"/>
    <property type="match status" value="1"/>
</dbReference>
<keyword evidence="1" id="KW-0805">Transcription regulation</keyword>
<evidence type="ECO:0000256" key="1">
    <source>
        <dbReference type="ARBA" id="ARBA00023015"/>
    </source>
</evidence>
<dbReference type="InterPro" id="IPR051232">
    <property type="entry name" value="ARID/SWI1_ChromRemod"/>
</dbReference>
<evidence type="ECO:0000313" key="7">
    <source>
        <dbReference type="Proteomes" id="UP000694621"/>
    </source>
</evidence>
<feature type="compositionally biased region" description="Polar residues" evidence="4">
    <location>
        <begin position="403"/>
        <end position="415"/>
    </location>
</feature>
<feature type="region of interest" description="Disordered" evidence="4">
    <location>
        <begin position="126"/>
        <end position="155"/>
    </location>
</feature>
<sequence>MEQNTIQWVGPPCCRRGTFAFYKSVCHKPEAGAPVKAWTLGEFYYVRCGPQEPICIAEVTLLWEDQKQGHLLASSRLYFLPEDTPKGRTGEHGEDEVLGLARKVIIRVEDLVNWTCLETPLWKGSCQKSNGNHIPDRPLSEPQEVKTEDASPAKEQRVKVLSYPQYCRFRSLQKRTQNQTGSSGLQESHLLALGGLKLALDNTRVMYCRDIFNHPTIGTSPSLIAQFGCTSLSLKGRPRKRKGRDGSVSEQNFSQSDSWGEKMKEHLMGDMEMAWEGCYLPHPEEQLFLDRLFVFMERRGSPISKVPNLGFKKINLFRMYSVVKKLGGYDTVTSRRLWKTVYNELGGSPGSTSAATCTRRHYEKLMLPYERHIKGGNPELSKPKATVTSAAAIKKPVRGKAAQGTTKKNKVTSQAVPPDGVVVVRKRGRPPGKRNTKVLPRGRVGRPPLIAKPSKELVAIKEATMPVFQQIRVSHPPTLIAQILPHHPKVNQQVKIEHGPSAPSSLSAQPQHKLQIGGSLERFSPTKGMCPLGLLKARLDLNGVGGPERTAQDPSIPHQTALLSQTKASSPQTPENFQHQCSGCGLDNISWTAGPKDGQTTRPPLPPLKILPLDIDCSLQLRQLMRTRLNSAHMNSFTKRLSEALAQDLSKSYQPNGHALPVAQDQAIPLNLSKKPTTKRSSDDMEVRDSQHQNCGDLQAKKVKMEPEDDCLALKWNRSLSDAPLVQEEPADLSSPRRVRAVLPSRTSLALAGSAATYIPPNANLVIASGNVFPSSMFSLSVPTLKKENEVIPVDLKLGAAPVWKTELKVTPVCQNCEPKSEQISQSLPYEDSKLQDFKVPSLQGLSSSDLSKPSQSC</sequence>
<proteinExistence type="predicted"/>
<feature type="compositionally biased region" description="Polar residues" evidence="4">
    <location>
        <begin position="248"/>
        <end position="258"/>
    </location>
</feature>
<protein>
    <submittedName>
        <fullName evidence="6">Zgc:77151</fullName>
    </submittedName>
</protein>
<feature type="domain" description="ARID" evidence="5">
    <location>
        <begin position="282"/>
        <end position="374"/>
    </location>
</feature>
<reference evidence="6" key="1">
    <citation type="submission" date="2025-08" db="UniProtKB">
        <authorList>
            <consortium name="Ensembl"/>
        </authorList>
    </citation>
    <scope>IDENTIFICATION</scope>
</reference>
<dbReference type="SMART" id="SM01014">
    <property type="entry name" value="ARID"/>
    <property type="match status" value="1"/>
</dbReference>
<evidence type="ECO:0000259" key="5">
    <source>
        <dbReference type="PROSITE" id="PS51011"/>
    </source>
</evidence>
<dbReference type="PROSITE" id="PS51011">
    <property type="entry name" value="ARID"/>
    <property type="match status" value="1"/>
</dbReference>
<dbReference type="Proteomes" id="UP000694621">
    <property type="component" value="Unplaced"/>
</dbReference>
<accession>A0A8B9HZR7</accession>
<feature type="region of interest" description="Disordered" evidence="4">
    <location>
        <begin position="394"/>
        <end position="448"/>
    </location>
</feature>
<dbReference type="GO" id="GO:0006357">
    <property type="term" value="P:regulation of transcription by RNA polymerase II"/>
    <property type="evidence" value="ECO:0007669"/>
    <property type="project" value="TreeGrafter"/>
</dbReference>
<name>A0A8B9HZR7_ASTMX</name>
<evidence type="ECO:0000256" key="3">
    <source>
        <dbReference type="ARBA" id="ARBA00023242"/>
    </source>
</evidence>
<dbReference type="FunFam" id="1.10.150.60:FF:000015">
    <property type="entry name" value="AT-rich interactive domain-containing protein 5B"/>
    <property type="match status" value="1"/>
</dbReference>
<evidence type="ECO:0000256" key="2">
    <source>
        <dbReference type="ARBA" id="ARBA00023163"/>
    </source>
</evidence>
<dbReference type="InterPro" id="IPR001606">
    <property type="entry name" value="ARID_dom"/>
</dbReference>
<dbReference type="InterPro" id="IPR043151">
    <property type="entry name" value="BAH_sf"/>
</dbReference>
<dbReference type="Gene3D" id="1.10.150.60">
    <property type="entry name" value="ARID DNA-binding domain"/>
    <property type="match status" value="1"/>
</dbReference>
<feature type="region of interest" description="Disordered" evidence="4">
    <location>
        <begin position="235"/>
        <end position="258"/>
    </location>
</feature>
<dbReference type="SMART" id="SM00501">
    <property type="entry name" value="BRIGHT"/>
    <property type="match status" value="1"/>
</dbReference>
<dbReference type="Ensembl" id="ENSAMXT00005021383.1">
    <property type="protein sequence ID" value="ENSAMXP00005019337.1"/>
    <property type="gene ID" value="ENSAMXG00005010052.1"/>
</dbReference>
<keyword evidence="2" id="KW-0804">Transcription</keyword>
<evidence type="ECO:0000313" key="6">
    <source>
        <dbReference type="Ensembl" id="ENSAMXP00005019337.1"/>
    </source>
</evidence>
<dbReference type="GO" id="GO:0005634">
    <property type="term" value="C:nucleus"/>
    <property type="evidence" value="ECO:0007669"/>
    <property type="project" value="TreeGrafter"/>
</dbReference>
<dbReference type="PANTHER" id="PTHR13964:SF41">
    <property type="entry name" value="AT-RICH INTERACTIVE DOMAIN-CONTAINING PROTEIN 5B"/>
    <property type="match status" value="1"/>
</dbReference>
<dbReference type="PANTHER" id="PTHR13964">
    <property type="entry name" value="RBP-RELATED"/>
    <property type="match status" value="1"/>
</dbReference>
<dbReference type="Gene3D" id="2.30.30.490">
    <property type="match status" value="1"/>
</dbReference>
<evidence type="ECO:0000256" key="4">
    <source>
        <dbReference type="SAM" id="MobiDB-lite"/>
    </source>
</evidence>
<dbReference type="InterPro" id="IPR036431">
    <property type="entry name" value="ARID_dom_sf"/>
</dbReference>
<dbReference type="Pfam" id="PF01388">
    <property type="entry name" value="ARID"/>
    <property type="match status" value="1"/>
</dbReference>
<keyword evidence="3" id="KW-0539">Nucleus</keyword>
<feature type="compositionally biased region" description="Basic and acidic residues" evidence="4">
    <location>
        <begin position="134"/>
        <end position="155"/>
    </location>
</feature>
<feature type="compositionally biased region" description="Basic residues" evidence="4">
    <location>
        <begin position="424"/>
        <end position="436"/>
    </location>
</feature>
<dbReference type="AlphaFoldDB" id="A0A8B9HZR7"/>
<dbReference type="GO" id="GO:0000976">
    <property type="term" value="F:transcription cis-regulatory region binding"/>
    <property type="evidence" value="ECO:0007669"/>
    <property type="project" value="TreeGrafter"/>
</dbReference>
<organism evidence="6 7">
    <name type="scientific">Astyanax mexicanus</name>
    <name type="common">Blind cave fish</name>
    <name type="synonym">Astyanax fasciatus mexicanus</name>
    <dbReference type="NCBI Taxonomy" id="7994"/>
    <lineage>
        <taxon>Eukaryota</taxon>
        <taxon>Metazoa</taxon>
        <taxon>Chordata</taxon>
        <taxon>Craniata</taxon>
        <taxon>Vertebrata</taxon>
        <taxon>Euteleostomi</taxon>
        <taxon>Actinopterygii</taxon>
        <taxon>Neopterygii</taxon>
        <taxon>Teleostei</taxon>
        <taxon>Ostariophysi</taxon>
        <taxon>Characiformes</taxon>
        <taxon>Characoidei</taxon>
        <taxon>Acestrorhamphidae</taxon>
        <taxon>Acestrorhamphinae</taxon>
        <taxon>Astyanax</taxon>
    </lineage>
</organism>